<dbReference type="Proteomes" id="UP001166304">
    <property type="component" value="Unassembled WGS sequence"/>
</dbReference>
<feature type="transmembrane region" description="Helical" evidence="1">
    <location>
        <begin position="32"/>
        <end position="50"/>
    </location>
</feature>
<keyword evidence="1" id="KW-0812">Transmembrane</keyword>
<organism evidence="2 3">
    <name type="scientific">Haloarcula salina</name>
    <dbReference type="NCBI Taxonomy" id="1429914"/>
    <lineage>
        <taxon>Archaea</taxon>
        <taxon>Methanobacteriati</taxon>
        <taxon>Methanobacteriota</taxon>
        <taxon>Stenosarchaea group</taxon>
        <taxon>Halobacteria</taxon>
        <taxon>Halobacteriales</taxon>
        <taxon>Haloarculaceae</taxon>
        <taxon>Haloarcula</taxon>
    </lineage>
</organism>
<comment type="caution">
    <text evidence="2">The sequence shown here is derived from an EMBL/GenBank/DDBJ whole genome shotgun (WGS) entry which is preliminary data.</text>
</comment>
<dbReference type="RefSeq" id="WP_162414717.1">
    <property type="nucleotide sequence ID" value="NZ_JAHQXE010000006.1"/>
</dbReference>
<keyword evidence="3" id="KW-1185">Reference proteome</keyword>
<feature type="transmembrane region" description="Helical" evidence="1">
    <location>
        <begin position="102"/>
        <end position="121"/>
    </location>
</feature>
<protein>
    <submittedName>
        <fullName evidence="2">Uncharacterized protein</fullName>
    </submittedName>
</protein>
<evidence type="ECO:0000313" key="2">
    <source>
        <dbReference type="EMBL" id="MBV0903676.1"/>
    </source>
</evidence>
<name>A0AA41G4X8_9EURY</name>
<keyword evidence="1" id="KW-1133">Transmembrane helix</keyword>
<feature type="transmembrane region" description="Helical" evidence="1">
    <location>
        <begin position="70"/>
        <end position="90"/>
    </location>
</feature>
<reference evidence="2" key="1">
    <citation type="submission" date="2021-06" db="EMBL/GenBank/DDBJ databases">
        <title>New haloarchaea isolates fom saline soil.</title>
        <authorList>
            <person name="Duran-Viseras A."/>
            <person name="Sanchez-Porro C.S."/>
            <person name="Ventosa A."/>
        </authorList>
    </citation>
    <scope>NUCLEOTIDE SEQUENCE</scope>
    <source>
        <strain evidence="2">JCM 18369</strain>
    </source>
</reference>
<gene>
    <name evidence="2" type="ORF">KTS37_17975</name>
</gene>
<dbReference type="EMBL" id="JAHQXE010000006">
    <property type="protein sequence ID" value="MBV0903676.1"/>
    <property type="molecule type" value="Genomic_DNA"/>
</dbReference>
<proteinExistence type="predicted"/>
<keyword evidence="1" id="KW-0472">Membrane</keyword>
<sequence length="129" mass="13910">MRRLSTAGWAILVSLWAGIVGGAVIREPTVDLVPAYAVGCQVVALLAAYWTMRRHDDILASAHRPGRVALFILALFFVTVPLTILLDLLLGHSTPLGIAAQWLAYLLGLGTGLYVSFAGGFDRAWAEYT</sequence>
<evidence type="ECO:0000256" key="1">
    <source>
        <dbReference type="SAM" id="Phobius"/>
    </source>
</evidence>
<accession>A0AA41G4X8</accession>
<evidence type="ECO:0000313" key="3">
    <source>
        <dbReference type="Proteomes" id="UP001166304"/>
    </source>
</evidence>
<dbReference type="AlphaFoldDB" id="A0AA41G4X8"/>